<dbReference type="InterPro" id="IPR003593">
    <property type="entry name" value="AAA+_ATPase"/>
</dbReference>
<proteinExistence type="inferred from homology"/>
<comment type="caution">
    <text evidence="9">The sequence shown here is derived from an EMBL/GenBank/DDBJ whole genome shotgun (WGS) entry which is preliminary data.</text>
</comment>
<dbReference type="InterPro" id="IPR009010">
    <property type="entry name" value="Asp_de-COase-like_dom_sf"/>
</dbReference>
<gene>
    <name evidence="9" type="ORF">F2Q68_00020512</name>
</gene>
<dbReference type="GO" id="GO:0046872">
    <property type="term" value="F:metal ion binding"/>
    <property type="evidence" value="ECO:0007669"/>
    <property type="project" value="UniProtKB-UniRule"/>
</dbReference>
<keyword evidence="6" id="KW-0479">Metal-binding</keyword>
<dbReference type="GO" id="GO:0005795">
    <property type="term" value="C:Golgi stack"/>
    <property type="evidence" value="ECO:0007669"/>
    <property type="project" value="TreeGrafter"/>
</dbReference>
<dbReference type="InterPro" id="IPR027417">
    <property type="entry name" value="P-loop_NTPase"/>
</dbReference>
<dbReference type="InterPro" id="IPR003959">
    <property type="entry name" value="ATPase_AAA_core"/>
</dbReference>
<keyword evidence="6" id="KW-0460">Magnesium</keyword>
<dbReference type="GO" id="GO:0005524">
    <property type="term" value="F:ATP binding"/>
    <property type="evidence" value="ECO:0007669"/>
    <property type="project" value="UniProtKB-UniRule"/>
</dbReference>
<comment type="cofactor">
    <cofactor evidence="6">
        <name>Mg(2+)</name>
        <dbReference type="ChEBI" id="CHEBI:18420"/>
    </cofactor>
    <text evidence="6">Binds 1 Mg(2+) ion per subunit.</text>
</comment>
<dbReference type="Pfam" id="PF00004">
    <property type="entry name" value="AAA"/>
    <property type="match status" value="1"/>
</dbReference>
<evidence type="ECO:0000313" key="10">
    <source>
        <dbReference type="Proteomes" id="UP000712281"/>
    </source>
</evidence>
<protein>
    <recommendedName>
        <fullName evidence="6">Vesicle-fusing ATPase</fullName>
        <ecNumber evidence="6">3.6.4.6</ecNumber>
    </recommendedName>
</protein>
<evidence type="ECO:0000256" key="2">
    <source>
        <dbReference type="ARBA" id="ARBA00006914"/>
    </source>
</evidence>
<evidence type="ECO:0000259" key="7">
    <source>
        <dbReference type="SMART" id="SM00382"/>
    </source>
</evidence>
<comment type="function">
    <text evidence="6">Required for vesicle-mediated transport. Catalyzes the fusion of transport vesicles within the Golgi cisternae. Is also required for transport from the endoplasmic reticulum to the Golgi stack. Seems to function as a fusion protein required for the delivery of cargo proteins to all compartments of the Golgi stack independent of vesicle origin.</text>
</comment>
<dbReference type="SMART" id="SM00382">
    <property type="entry name" value="AAA"/>
    <property type="match status" value="1"/>
</dbReference>
<dbReference type="Gene3D" id="2.40.40.20">
    <property type="match status" value="1"/>
</dbReference>
<dbReference type="PANTHER" id="PTHR23078">
    <property type="entry name" value="VESICULAR-FUSION PROTEIN NSF"/>
    <property type="match status" value="1"/>
</dbReference>
<dbReference type="InterPro" id="IPR039812">
    <property type="entry name" value="Vesicle-fus_ATPase"/>
</dbReference>
<feature type="domain" description="CDC48 N-terminal subdomain" evidence="8">
    <location>
        <begin position="11"/>
        <end position="94"/>
    </location>
</feature>
<feature type="domain" description="AAA+ ATPase" evidence="7">
    <location>
        <begin position="178"/>
        <end position="316"/>
    </location>
</feature>
<evidence type="ECO:0000256" key="6">
    <source>
        <dbReference type="RuleBase" id="RU367045"/>
    </source>
</evidence>
<dbReference type="InterPro" id="IPR003338">
    <property type="entry name" value="CDC4_N-term_subdom"/>
</dbReference>
<dbReference type="Gene3D" id="3.40.50.300">
    <property type="entry name" value="P-loop containing nucleotide triphosphate hydrolases"/>
    <property type="match status" value="1"/>
</dbReference>
<dbReference type="SMART" id="SM01073">
    <property type="entry name" value="CDC48_N"/>
    <property type="match status" value="1"/>
</dbReference>
<comment type="subcellular location">
    <subcellularLocation>
        <location evidence="1 6">Cytoplasm</location>
    </subcellularLocation>
</comment>
<keyword evidence="6" id="KW-0653">Protein transport</keyword>
<keyword evidence="6" id="KW-0378">Hydrolase</keyword>
<dbReference type="SUPFAM" id="SSF50692">
    <property type="entry name" value="ADC-like"/>
    <property type="match status" value="1"/>
</dbReference>
<comment type="similarity">
    <text evidence="2 6">Belongs to the AAA ATPase family.</text>
</comment>
<keyword evidence="5 6" id="KW-0067">ATP-binding</keyword>
<dbReference type="EC" id="3.6.4.6" evidence="6"/>
<evidence type="ECO:0000256" key="5">
    <source>
        <dbReference type="ARBA" id="ARBA00022840"/>
    </source>
</evidence>
<evidence type="ECO:0000313" key="9">
    <source>
        <dbReference type="EMBL" id="KAF2537649.1"/>
    </source>
</evidence>
<keyword evidence="4 6" id="KW-0547">Nucleotide-binding</keyword>
<dbReference type="FunFam" id="2.40.40.20:FF:000012">
    <property type="entry name" value="Vesicle-fusing ATPase protein"/>
    <property type="match status" value="1"/>
</dbReference>
<evidence type="ECO:0000256" key="4">
    <source>
        <dbReference type="ARBA" id="ARBA00022741"/>
    </source>
</evidence>
<dbReference type="GO" id="GO:0016887">
    <property type="term" value="F:ATP hydrolysis activity"/>
    <property type="evidence" value="ECO:0007669"/>
    <property type="project" value="InterPro"/>
</dbReference>
<dbReference type="GO" id="GO:0043001">
    <property type="term" value="P:Golgi to plasma membrane protein transport"/>
    <property type="evidence" value="ECO:0007669"/>
    <property type="project" value="TreeGrafter"/>
</dbReference>
<reference evidence="9" key="1">
    <citation type="submission" date="2019-12" db="EMBL/GenBank/DDBJ databases">
        <title>Genome sequencing and annotation of Brassica cretica.</title>
        <authorList>
            <person name="Studholme D.J."/>
            <person name="Sarris P.F."/>
        </authorList>
    </citation>
    <scope>NUCLEOTIDE SEQUENCE</scope>
    <source>
        <strain evidence="9">PFS-001/15</strain>
        <tissue evidence="9">Leaf</tissue>
    </source>
</reference>
<sequence length="352" mass="38806">MAGRSGSQVMTMTVTSTPSADLAFTNLAYCSSSDLRQFSVPGSDLFLANLSRFREFEYQPSSIRDGNLALNAIQRRHARVSTGDMVSVSRFVPPENFELAMLTLELEFVKKGTKSEQVDAALLSTQLKRKYTNQSNCISISRLARILNGMVDSGDRHNHIYKRAMLLVEQVKVSTRSPLVTCLLEGPSGSGKTALAATVGIDSDFPYVKIVSAETMIGLQESTKCAHIVKVFEDAYKSPMSIIILDDIERLLEYVAIGPRFSNIISQTLMVLLKRLPPKGKKLLVFGTTSQLTFLDSVGICEAFSITYSVPTLRTEDAKKSLSQPSPRDPSNKARRLGLQLAIQNRQYASYA</sequence>
<dbReference type="PANTHER" id="PTHR23078:SF3">
    <property type="entry name" value="VESICLE-FUSING ATPASE"/>
    <property type="match status" value="1"/>
</dbReference>
<dbReference type="GO" id="GO:0006891">
    <property type="term" value="P:intra-Golgi vesicle-mediated transport"/>
    <property type="evidence" value="ECO:0007669"/>
    <property type="project" value="TreeGrafter"/>
</dbReference>
<organism evidence="9 10">
    <name type="scientific">Brassica cretica</name>
    <name type="common">Mustard</name>
    <dbReference type="NCBI Taxonomy" id="69181"/>
    <lineage>
        <taxon>Eukaryota</taxon>
        <taxon>Viridiplantae</taxon>
        <taxon>Streptophyta</taxon>
        <taxon>Embryophyta</taxon>
        <taxon>Tracheophyta</taxon>
        <taxon>Spermatophyta</taxon>
        <taxon>Magnoliopsida</taxon>
        <taxon>eudicotyledons</taxon>
        <taxon>Gunneridae</taxon>
        <taxon>Pentapetalae</taxon>
        <taxon>rosids</taxon>
        <taxon>malvids</taxon>
        <taxon>Brassicales</taxon>
        <taxon>Brassicaceae</taxon>
        <taxon>Brassiceae</taxon>
        <taxon>Brassica</taxon>
    </lineage>
</organism>
<evidence type="ECO:0000256" key="3">
    <source>
        <dbReference type="ARBA" id="ARBA00022490"/>
    </source>
</evidence>
<name>A0A8S9FXA1_BRACR</name>
<comment type="catalytic activity">
    <reaction evidence="6">
        <text>ATP + H2O = ADP + phosphate + H(+)</text>
        <dbReference type="Rhea" id="RHEA:13065"/>
        <dbReference type="ChEBI" id="CHEBI:15377"/>
        <dbReference type="ChEBI" id="CHEBI:15378"/>
        <dbReference type="ChEBI" id="CHEBI:30616"/>
        <dbReference type="ChEBI" id="CHEBI:43474"/>
        <dbReference type="ChEBI" id="CHEBI:456216"/>
        <dbReference type="EC" id="3.6.4.6"/>
    </reaction>
</comment>
<dbReference type="EMBL" id="QGKW02002228">
    <property type="protein sequence ID" value="KAF2537649.1"/>
    <property type="molecule type" value="Genomic_DNA"/>
</dbReference>
<keyword evidence="6" id="KW-0813">Transport</keyword>
<evidence type="ECO:0000256" key="1">
    <source>
        <dbReference type="ARBA" id="ARBA00004496"/>
    </source>
</evidence>
<dbReference type="AlphaFoldDB" id="A0A8S9FXA1"/>
<dbReference type="Proteomes" id="UP000712281">
    <property type="component" value="Unassembled WGS sequence"/>
</dbReference>
<dbReference type="GO" id="GO:0035494">
    <property type="term" value="P:SNARE complex disassembly"/>
    <property type="evidence" value="ECO:0007669"/>
    <property type="project" value="InterPro"/>
</dbReference>
<keyword evidence="6" id="KW-0931">ER-Golgi transport</keyword>
<keyword evidence="3 6" id="KW-0963">Cytoplasm</keyword>
<dbReference type="SUPFAM" id="SSF52540">
    <property type="entry name" value="P-loop containing nucleoside triphosphate hydrolases"/>
    <property type="match status" value="1"/>
</dbReference>
<accession>A0A8S9FXA1</accession>
<dbReference type="FunFam" id="3.40.50.300:FF:000166">
    <property type="entry name" value="vesicle-fusing ATPase isoform X1"/>
    <property type="match status" value="1"/>
</dbReference>
<evidence type="ECO:0000259" key="8">
    <source>
        <dbReference type="SMART" id="SM01073"/>
    </source>
</evidence>